<dbReference type="InterPro" id="IPR011034">
    <property type="entry name" value="Formyl_transferase-like_C_sf"/>
</dbReference>
<dbReference type="PANTHER" id="PTHR10429">
    <property type="entry name" value="DNA-3-METHYLADENINE GLYCOSYLASE"/>
    <property type="match status" value="1"/>
</dbReference>
<proteinExistence type="inferred from homology"/>
<dbReference type="NCBIfam" id="TIGR00567">
    <property type="entry name" value="3mg"/>
    <property type="match status" value="1"/>
</dbReference>
<comment type="similarity">
    <text evidence="1 5">Belongs to the DNA glycosylase MPG family.</text>
</comment>
<accession>A0ABT1SET7</accession>
<dbReference type="CDD" id="cd00540">
    <property type="entry name" value="AAG"/>
    <property type="match status" value="1"/>
</dbReference>
<dbReference type="SUPFAM" id="SSF50486">
    <property type="entry name" value="FMT C-terminal domain-like"/>
    <property type="match status" value="1"/>
</dbReference>
<keyword evidence="2 5" id="KW-0227">DNA damage</keyword>
<dbReference type="Proteomes" id="UP001524478">
    <property type="component" value="Unassembled WGS sequence"/>
</dbReference>
<comment type="caution">
    <text evidence="6">The sequence shown here is derived from an EMBL/GenBank/DDBJ whole genome shotgun (WGS) entry which is preliminary data.</text>
</comment>
<organism evidence="6 7">
    <name type="scientific">Tissierella carlieri</name>
    <dbReference type="NCBI Taxonomy" id="689904"/>
    <lineage>
        <taxon>Bacteria</taxon>
        <taxon>Bacillati</taxon>
        <taxon>Bacillota</taxon>
        <taxon>Tissierellia</taxon>
        <taxon>Tissierellales</taxon>
        <taxon>Tissierellaceae</taxon>
        <taxon>Tissierella</taxon>
    </lineage>
</organism>
<name>A0ABT1SET7_9FIRM</name>
<evidence type="ECO:0000256" key="3">
    <source>
        <dbReference type="ARBA" id="ARBA00022801"/>
    </source>
</evidence>
<evidence type="ECO:0000256" key="5">
    <source>
        <dbReference type="HAMAP-Rule" id="MF_00527"/>
    </source>
</evidence>
<dbReference type="Gene3D" id="3.10.300.10">
    <property type="entry name" value="Methylpurine-DNA glycosylase (MPG)"/>
    <property type="match status" value="1"/>
</dbReference>
<dbReference type="InterPro" id="IPR003180">
    <property type="entry name" value="MPG"/>
</dbReference>
<dbReference type="Pfam" id="PF02245">
    <property type="entry name" value="Pur_DNA_glyco"/>
    <property type="match status" value="1"/>
</dbReference>
<dbReference type="EMBL" id="JANGAC010000013">
    <property type="protein sequence ID" value="MCQ4924482.1"/>
    <property type="molecule type" value="Genomic_DNA"/>
</dbReference>
<dbReference type="RefSeq" id="WP_256312229.1">
    <property type="nucleotide sequence ID" value="NZ_JANGAC010000013.1"/>
</dbReference>
<keyword evidence="3 5" id="KW-0378">Hydrolase</keyword>
<evidence type="ECO:0000256" key="4">
    <source>
        <dbReference type="ARBA" id="ARBA00023204"/>
    </source>
</evidence>
<evidence type="ECO:0000313" key="6">
    <source>
        <dbReference type="EMBL" id="MCQ4924482.1"/>
    </source>
</evidence>
<gene>
    <name evidence="6" type="ORF">NE686_15380</name>
</gene>
<sequence>MENIRYHSFERASLLMRLNREFYERNTILVARDLLGKILVYNDGENIYRGKIVETEAYINAKDDGAHFNKGLTDRTRIIDEVGGHVYIYTIYGMYLCFNIVAEKKGVHGAVLIRAIEPIEGIEKMYVNRYKKLYENPPRKEIINLTNGPAKFIMAYGITKELYGADVVTDLKIWVEDAPQLLLDEIVRSKRINIDYAEMAKDYLLRFYIKDNPFVSRK</sequence>
<reference evidence="6 7" key="1">
    <citation type="submission" date="2022-06" db="EMBL/GenBank/DDBJ databases">
        <title>Isolation of gut microbiota from human fecal samples.</title>
        <authorList>
            <person name="Pamer E.G."/>
            <person name="Barat B."/>
            <person name="Waligurski E."/>
            <person name="Medina S."/>
            <person name="Paddock L."/>
            <person name="Mostad J."/>
        </authorList>
    </citation>
    <scope>NUCLEOTIDE SEQUENCE [LARGE SCALE GENOMIC DNA]</scope>
    <source>
        <strain evidence="6 7">DFI.7.95</strain>
    </source>
</reference>
<dbReference type="EC" id="3.2.2.-" evidence="5"/>
<evidence type="ECO:0000256" key="2">
    <source>
        <dbReference type="ARBA" id="ARBA00022763"/>
    </source>
</evidence>
<protein>
    <recommendedName>
        <fullName evidence="5">Putative 3-methyladenine DNA glycosylase</fullName>
        <ecNumber evidence="5">3.2.2.-</ecNumber>
    </recommendedName>
</protein>
<dbReference type="PANTHER" id="PTHR10429:SF0">
    <property type="entry name" value="DNA-3-METHYLADENINE GLYCOSYLASE"/>
    <property type="match status" value="1"/>
</dbReference>
<evidence type="ECO:0000256" key="1">
    <source>
        <dbReference type="ARBA" id="ARBA00009232"/>
    </source>
</evidence>
<keyword evidence="7" id="KW-1185">Reference proteome</keyword>
<dbReference type="HAMAP" id="MF_00527">
    <property type="entry name" value="3MGH"/>
    <property type="match status" value="1"/>
</dbReference>
<dbReference type="InterPro" id="IPR036995">
    <property type="entry name" value="MPG_sf"/>
</dbReference>
<keyword evidence="4 5" id="KW-0234">DNA repair</keyword>
<evidence type="ECO:0000313" key="7">
    <source>
        <dbReference type="Proteomes" id="UP001524478"/>
    </source>
</evidence>